<feature type="region of interest" description="Disordered" evidence="2">
    <location>
        <begin position="1"/>
        <end position="43"/>
    </location>
</feature>
<evidence type="ECO:0000256" key="2">
    <source>
        <dbReference type="SAM" id="MobiDB-lite"/>
    </source>
</evidence>
<dbReference type="GO" id="GO:0010090">
    <property type="term" value="P:trichome morphogenesis"/>
    <property type="evidence" value="ECO:0007669"/>
    <property type="project" value="InterPro"/>
</dbReference>
<organism evidence="4 5">
    <name type="scientific">Amborella trichopoda</name>
    <dbReference type="NCBI Taxonomy" id="13333"/>
    <lineage>
        <taxon>Eukaryota</taxon>
        <taxon>Viridiplantae</taxon>
        <taxon>Streptophyta</taxon>
        <taxon>Embryophyta</taxon>
        <taxon>Tracheophyta</taxon>
        <taxon>Spermatophyta</taxon>
        <taxon>Magnoliopsida</taxon>
        <taxon>Amborellales</taxon>
        <taxon>Amborellaceae</taxon>
        <taxon>Amborella</taxon>
    </lineage>
</organism>
<keyword evidence="1" id="KW-0862">Zinc</keyword>
<keyword evidence="1" id="KW-0863">Zinc-finger</keyword>
<accession>U5D1L7</accession>
<dbReference type="Gramene" id="ERN15297">
    <property type="protein sequence ID" value="ERN15297"/>
    <property type="gene ID" value="AMTR_s00036p00048470"/>
</dbReference>
<feature type="domain" description="C2H2-type" evidence="3">
    <location>
        <begin position="83"/>
        <end position="110"/>
    </location>
</feature>
<gene>
    <name evidence="4" type="ORF">AMTR_s00036p00048470</name>
</gene>
<dbReference type="Gene3D" id="3.30.160.60">
    <property type="entry name" value="Classic Zinc Finger"/>
    <property type="match status" value="1"/>
</dbReference>
<dbReference type="GO" id="GO:0008270">
    <property type="term" value="F:zinc ion binding"/>
    <property type="evidence" value="ECO:0007669"/>
    <property type="project" value="UniProtKB-KW"/>
</dbReference>
<dbReference type="InterPro" id="IPR044299">
    <property type="entry name" value="GIS3/ZFP5/ZFP6"/>
</dbReference>
<name>U5D1L7_AMBTC</name>
<dbReference type="HOGENOM" id="CLU_1201268_0_0_1"/>
<dbReference type="SUPFAM" id="SSF57667">
    <property type="entry name" value="beta-beta-alpha zinc fingers"/>
    <property type="match status" value="1"/>
</dbReference>
<reference evidence="5" key="1">
    <citation type="journal article" date="2013" name="Science">
        <title>The Amborella genome and the evolution of flowering plants.</title>
        <authorList>
            <consortium name="Amborella Genome Project"/>
        </authorList>
    </citation>
    <scope>NUCLEOTIDE SEQUENCE [LARGE SCALE GENOMIC DNA]</scope>
</reference>
<dbReference type="PANTHER" id="PTHR46353:SF5">
    <property type="entry name" value="ZINC FINGER PROTEIN 5"/>
    <property type="match status" value="1"/>
</dbReference>
<dbReference type="EMBL" id="KI392503">
    <property type="protein sequence ID" value="ERN15297.1"/>
    <property type="molecule type" value="Genomic_DNA"/>
</dbReference>
<evidence type="ECO:0000259" key="3">
    <source>
        <dbReference type="PROSITE" id="PS50157"/>
    </source>
</evidence>
<keyword evidence="1" id="KW-0479">Metal-binding</keyword>
<evidence type="ECO:0000313" key="5">
    <source>
        <dbReference type="Proteomes" id="UP000017836"/>
    </source>
</evidence>
<dbReference type="PANTHER" id="PTHR46353">
    <property type="entry name" value="ZINC FINGER PROTEIN 5"/>
    <property type="match status" value="1"/>
</dbReference>
<keyword evidence="5" id="KW-1185">Reference proteome</keyword>
<proteinExistence type="predicted"/>
<dbReference type="InterPro" id="IPR013087">
    <property type="entry name" value="Znf_C2H2_type"/>
</dbReference>
<dbReference type="PROSITE" id="PS50157">
    <property type="entry name" value="ZINC_FINGER_C2H2_2"/>
    <property type="match status" value="1"/>
</dbReference>
<feature type="compositionally biased region" description="Polar residues" evidence="2">
    <location>
        <begin position="29"/>
        <end position="40"/>
    </location>
</feature>
<evidence type="ECO:0000313" key="4">
    <source>
        <dbReference type="EMBL" id="ERN15297.1"/>
    </source>
</evidence>
<feature type="compositionally biased region" description="Polar residues" evidence="2">
    <location>
        <begin position="1"/>
        <end position="16"/>
    </location>
</feature>
<dbReference type="eggNOG" id="ENOG502SZPM">
    <property type="taxonomic scope" value="Eukaryota"/>
</dbReference>
<evidence type="ECO:0000256" key="1">
    <source>
        <dbReference type="PROSITE-ProRule" id="PRU00042"/>
    </source>
</evidence>
<dbReference type="InterPro" id="IPR036236">
    <property type="entry name" value="Znf_C2H2_sf"/>
</dbReference>
<protein>
    <recommendedName>
        <fullName evidence="3">C2H2-type domain-containing protein</fullName>
    </recommendedName>
</protein>
<sequence>MESQKSSTSDSLTITAPQDHHESQLAIPKTQSHPTPTANMGLTAPASPMLGCIQPFLPHLNSIPEENEAESSVAGSRNPERQYSCSYCPRLFIKSQALGGHQNAHKKERMATKKALKSNAHASQGLQNIAPDPRSSIVRYVNPYEQTRMQQWAWAQYAAAARNFRQSNMFQNGRGASASPLMLNGMEVGYHAPGIDPTVRPTYQLTGNAEMVDLTLKLASNEEPIDLTLHL</sequence>
<dbReference type="Proteomes" id="UP000017836">
    <property type="component" value="Unassembled WGS sequence"/>
</dbReference>
<dbReference type="PROSITE" id="PS00028">
    <property type="entry name" value="ZINC_FINGER_C2H2_1"/>
    <property type="match status" value="1"/>
</dbReference>
<dbReference type="AlphaFoldDB" id="U5D1L7"/>